<evidence type="ECO:0000256" key="1">
    <source>
        <dbReference type="ARBA" id="ARBA00004141"/>
    </source>
</evidence>
<dbReference type="PANTHER" id="PTHR33048:SF123">
    <property type="entry name" value="INTEGRAL MEMBRANE PROTEIN"/>
    <property type="match status" value="1"/>
</dbReference>
<dbReference type="PANTHER" id="PTHR33048">
    <property type="entry name" value="PTH11-LIKE INTEGRAL MEMBRANE PROTEIN (AFU_ORTHOLOGUE AFUA_5G11245)"/>
    <property type="match status" value="1"/>
</dbReference>
<keyword evidence="4 7" id="KW-0472">Membrane</keyword>
<feature type="transmembrane region" description="Helical" evidence="7">
    <location>
        <begin position="94"/>
        <end position="116"/>
    </location>
</feature>
<dbReference type="InterPro" id="IPR052337">
    <property type="entry name" value="SAT4-like"/>
</dbReference>
<dbReference type="AlphaFoldDB" id="A0AAV9WVE1"/>
<evidence type="ECO:0000256" key="3">
    <source>
        <dbReference type="ARBA" id="ARBA00022989"/>
    </source>
</evidence>
<keyword evidence="3 7" id="KW-1133">Transmembrane helix</keyword>
<feature type="domain" description="Rhodopsin" evidence="8">
    <location>
        <begin position="26"/>
        <end position="274"/>
    </location>
</feature>
<sequence length="391" mass="43674">MPQSLKNTILATSFSLVPLSTVIIGLRLYCRQFLLGRVRIDDWLITLALILTWGIATINYWQAFFNTGVHMKDMPPPDPTKSPLYSLEGTLKSWYVYQIVYLFDLGIIKLSILSFYHQISAAKAYRMVIYVSMGVVVVYTIIMMFINAWECPKISDAWSAEILLQGSGSCRDLHPLYFVQASFNIFSDIWILLLPIPVLMRLQMRQNKRIALIGIFSVGSIAVIASCARVYALHVWSVSQDIPYDGANILIWSQVEINAALISCSIPALKPLFKSTFSGSTNAQGYQNDYYGNASRTGASAAFGKDRGYVLESMNRDRVYNSKQAGTVNVYSTGQPTESEENIVRGMDEDGDRIVKTVEVKINVENSPPGSTVGAHSRRSSDTFRNHANNV</sequence>
<evidence type="ECO:0000256" key="6">
    <source>
        <dbReference type="SAM" id="MobiDB-lite"/>
    </source>
</evidence>
<name>A0AAV9WVE1_9PEZI</name>
<evidence type="ECO:0000313" key="9">
    <source>
        <dbReference type="EMBL" id="KAK6527487.1"/>
    </source>
</evidence>
<dbReference type="Pfam" id="PF20684">
    <property type="entry name" value="Fung_rhodopsin"/>
    <property type="match status" value="1"/>
</dbReference>
<keyword evidence="2 7" id="KW-0812">Transmembrane</keyword>
<dbReference type="GO" id="GO:0016020">
    <property type="term" value="C:membrane"/>
    <property type="evidence" value="ECO:0007669"/>
    <property type="project" value="UniProtKB-SubCell"/>
</dbReference>
<evidence type="ECO:0000256" key="7">
    <source>
        <dbReference type="SAM" id="Phobius"/>
    </source>
</evidence>
<dbReference type="InterPro" id="IPR049326">
    <property type="entry name" value="Rhodopsin_dom_fungi"/>
</dbReference>
<proteinExistence type="inferred from homology"/>
<organism evidence="9 10">
    <name type="scientific">Orbilia ellipsospora</name>
    <dbReference type="NCBI Taxonomy" id="2528407"/>
    <lineage>
        <taxon>Eukaryota</taxon>
        <taxon>Fungi</taxon>
        <taxon>Dikarya</taxon>
        <taxon>Ascomycota</taxon>
        <taxon>Pezizomycotina</taxon>
        <taxon>Orbiliomycetes</taxon>
        <taxon>Orbiliales</taxon>
        <taxon>Orbiliaceae</taxon>
        <taxon>Orbilia</taxon>
    </lineage>
</organism>
<evidence type="ECO:0000256" key="4">
    <source>
        <dbReference type="ARBA" id="ARBA00023136"/>
    </source>
</evidence>
<feature type="transmembrane region" description="Helical" evidence="7">
    <location>
        <begin position="12"/>
        <end position="30"/>
    </location>
</feature>
<keyword evidence="10" id="KW-1185">Reference proteome</keyword>
<feature type="transmembrane region" description="Helical" evidence="7">
    <location>
        <begin position="128"/>
        <end position="149"/>
    </location>
</feature>
<dbReference type="EMBL" id="JAVHJO010000015">
    <property type="protein sequence ID" value="KAK6527487.1"/>
    <property type="molecule type" value="Genomic_DNA"/>
</dbReference>
<evidence type="ECO:0000256" key="2">
    <source>
        <dbReference type="ARBA" id="ARBA00022692"/>
    </source>
</evidence>
<protein>
    <recommendedName>
        <fullName evidence="8">Rhodopsin domain-containing protein</fullName>
    </recommendedName>
</protein>
<comment type="caution">
    <text evidence="9">The sequence shown here is derived from an EMBL/GenBank/DDBJ whole genome shotgun (WGS) entry which is preliminary data.</text>
</comment>
<evidence type="ECO:0000259" key="8">
    <source>
        <dbReference type="Pfam" id="PF20684"/>
    </source>
</evidence>
<feature type="transmembrane region" description="Helical" evidence="7">
    <location>
        <begin position="210"/>
        <end position="231"/>
    </location>
</feature>
<reference evidence="9 10" key="1">
    <citation type="submission" date="2019-10" db="EMBL/GenBank/DDBJ databases">
        <authorList>
            <person name="Palmer J.M."/>
        </authorList>
    </citation>
    <scope>NUCLEOTIDE SEQUENCE [LARGE SCALE GENOMIC DNA]</scope>
    <source>
        <strain evidence="9 10">TWF694</strain>
    </source>
</reference>
<accession>A0AAV9WVE1</accession>
<comment type="subcellular location">
    <subcellularLocation>
        <location evidence="1">Membrane</location>
        <topology evidence="1">Multi-pass membrane protein</topology>
    </subcellularLocation>
</comment>
<evidence type="ECO:0000256" key="5">
    <source>
        <dbReference type="ARBA" id="ARBA00038359"/>
    </source>
</evidence>
<gene>
    <name evidence="9" type="ORF">TWF694_004473</name>
</gene>
<dbReference type="Proteomes" id="UP001365542">
    <property type="component" value="Unassembled WGS sequence"/>
</dbReference>
<evidence type="ECO:0000313" key="10">
    <source>
        <dbReference type="Proteomes" id="UP001365542"/>
    </source>
</evidence>
<feature type="transmembrane region" description="Helical" evidence="7">
    <location>
        <begin position="42"/>
        <end position="61"/>
    </location>
</feature>
<feature type="transmembrane region" description="Helical" evidence="7">
    <location>
        <begin position="177"/>
        <end position="198"/>
    </location>
</feature>
<comment type="similarity">
    <text evidence="5">Belongs to the SAT4 family.</text>
</comment>
<feature type="region of interest" description="Disordered" evidence="6">
    <location>
        <begin position="366"/>
        <end position="391"/>
    </location>
</feature>